<dbReference type="Gene3D" id="3.40.50.1820">
    <property type="entry name" value="alpha/beta hydrolase"/>
    <property type="match status" value="1"/>
</dbReference>
<evidence type="ECO:0000313" key="9">
    <source>
        <dbReference type="Proteomes" id="UP000035540"/>
    </source>
</evidence>
<dbReference type="OrthoDB" id="9767239at2"/>
<keyword evidence="3" id="KW-0858">Xylan degradation</keyword>
<keyword evidence="5" id="KW-0378">Hydrolase</keyword>
<dbReference type="Proteomes" id="UP000035540">
    <property type="component" value="Chromosome"/>
</dbReference>
<keyword evidence="4" id="KW-0732">Signal</keyword>
<evidence type="ECO:0000256" key="7">
    <source>
        <dbReference type="ARBA" id="ARBA00023326"/>
    </source>
</evidence>
<dbReference type="InterPro" id="IPR043595">
    <property type="entry name" value="FaeB/C/D"/>
</dbReference>
<dbReference type="KEGG" id="cted:CTEST_06330"/>
<evidence type="ECO:0000256" key="4">
    <source>
        <dbReference type="ARBA" id="ARBA00022729"/>
    </source>
</evidence>
<reference evidence="8 9" key="1">
    <citation type="journal article" date="2015" name="Genome Announc.">
        <title>Complete Genome Sequence of the Type Strain Corynebacterium testudinoris DSM 44614, Recovered from Necrotic Lesions in the Mouth of a Tortoise.</title>
        <authorList>
            <person name="Ruckert C."/>
            <person name="Kriete M."/>
            <person name="Jaenicke S."/>
            <person name="Winkler A."/>
            <person name="Tauch A."/>
        </authorList>
    </citation>
    <scope>NUCLEOTIDE SEQUENCE [LARGE SCALE GENOMIC DNA]</scope>
    <source>
        <strain evidence="8 9">DSM 44614</strain>
    </source>
</reference>
<dbReference type="PANTHER" id="PTHR38050:SF2">
    <property type="entry name" value="FERULOYL ESTERASE C-RELATED"/>
    <property type="match status" value="1"/>
</dbReference>
<evidence type="ECO:0000256" key="6">
    <source>
        <dbReference type="ARBA" id="ARBA00023277"/>
    </source>
</evidence>
<reference evidence="9" key="2">
    <citation type="submission" date="2015-05" db="EMBL/GenBank/DDBJ databases">
        <title>Complete genome sequence of Corynebacterium testudinoris DSM 44614, recovered from necrotic lesions in the mouth of a tortoise.</title>
        <authorList>
            <person name="Ruckert C."/>
            <person name="Albersmeier A."/>
            <person name="Winkler A."/>
            <person name="Tauch A."/>
        </authorList>
    </citation>
    <scope>NUCLEOTIDE SEQUENCE [LARGE SCALE GENOMIC DNA]</scope>
    <source>
        <strain evidence="9">DSM 44614</strain>
    </source>
</reference>
<organism evidence="8 9">
    <name type="scientific">Corynebacterium testudinoris</name>
    <dbReference type="NCBI Taxonomy" id="136857"/>
    <lineage>
        <taxon>Bacteria</taxon>
        <taxon>Bacillati</taxon>
        <taxon>Actinomycetota</taxon>
        <taxon>Actinomycetes</taxon>
        <taxon>Mycobacteriales</taxon>
        <taxon>Corynebacteriaceae</taxon>
        <taxon>Corynebacterium</taxon>
    </lineage>
</organism>
<dbReference type="InterPro" id="IPR029058">
    <property type="entry name" value="AB_hydrolase_fold"/>
</dbReference>
<dbReference type="PANTHER" id="PTHR38050">
    <property type="match status" value="1"/>
</dbReference>
<sequence length="289" mass="31239">MRRVAVLLAALCVMVTGCTIGDASRIIAAEPSAPATTAAPLAQEVNAGSIDRVITNSEGKKRSYLISTPPGYDSTRAWPVILAFHGWGQDAQNMRDVTQLDKARAIVVFADGVDKAWAPAPYAKTSSTEDLGFVRTILGEVDKRFTVDHRRIFAAGFSNGGGFAAFLSCQMPDTITAVAPVGAAYYTAIMKDCSHTPVAWLDIHGTHDQTINYYGGRRHGTDYEAVPEVLSEVAKRNGCDESVIVRRSTNEIEQHWQGCEMPLSHLRVGGGEHVWPQGATAEVRSFFGV</sequence>
<evidence type="ECO:0000256" key="3">
    <source>
        <dbReference type="ARBA" id="ARBA00022651"/>
    </source>
</evidence>
<evidence type="ECO:0000313" key="8">
    <source>
        <dbReference type="EMBL" id="AKK08705.1"/>
    </source>
</evidence>
<comment type="subcellular location">
    <subcellularLocation>
        <location evidence="1">Secreted</location>
    </subcellularLocation>
</comment>
<keyword evidence="6" id="KW-0119">Carbohydrate metabolism</keyword>
<evidence type="ECO:0000256" key="2">
    <source>
        <dbReference type="ARBA" id="ARBA00022525"/>
    </source>
</evidence>
<dbReference type="GO" id="GO:0005576">
    <property type="term" value="C:extracellular region"/>
    <property type="evidence" value="ECO:0007669"/>
    <property type="project" value="UniProtKB-SubCell"/>
</dbReference>
<protein>
    <submittedName>
        <fullName evidence="8">Poly(3-hydroxybutyrate) depolymerase</fullName>
    </submittedName>
</protein>
<dbReference type="PATRIC" id="fig|136857.5.peg.1258"/>
<proteinExistence type="predicted"/>
<gene>
    <name evidence="8" type="ORF">CTEST_06330</name>
</gene>
<name>A0A0G3H7I6_9CORY</name>
<evidence type="ECO:0000256" key="5">
    <source>
        <dbReference type="ARBA" id="ARBA00022801"/>
    </source>
</evidence>
<dbReference type="RefSeq" id="WP_052844317.1">
    <property type="nucleotide sequence ID" value="NZ_CP011545.1"/>
</dbReference>
<keyword evidence="7" id="KW-0624">Polysaccharide degradation</keyword>
<dbReference type="EMBL" id="CP011545">
    <property type="protein sequence ID" value="AKK08705.1"/>
    <property type="molecule type" value="Genomic_DNA"/>
</dbReference>
<dbReference type="GO" id="GO:0030600">
    <property type="term" value="F:feruloyl esterase activity"/>
    <property type="evidence" value="ECO:0007669"/>
    <property type="project" value="InterPro"/>
</dbReference>
<dbReference type="STRING" id="136857.CTEST_06330"/>
<dbReference type="GO" id="GO:0045493">
    <property type="term" value="P:xylan catabolic process"/>
    <property type="evidence" value="ECO:0007669"/>
    <property type="project" value="UniProtKB-KW"/>
</dbReference>
<dbReference type="AlphaFoldDB" id="A0A0G3H7I6"/>
<accession>A0A0G3H7I6</accession>
<keyword evidence="9" id="KW-1185">Reference proteome</keyword>
<keyword evidence="2" id="KW-0964">Secreted</keyword>
<dbReference type="SUPFAM" id="SSF53474">
    <property type="entry name" value="alpha/beta-Hydrolases"/>
    <property type="match status" value="1"/>
</dbReference>
<evidence type="ECO:0000256" key="1">
    <source>
        <dbReference type="ARBA" id="ARBA00004613"/>
    </source>
</evidence>
<dbReference type="PROSITE" id="PS51257">
    <property type="entry name" value="PROKAR_LIPOPROTEIN"/>
    <property type="match status" value="1"/>
</dbReference>